<dbReference type="InterPro" id="IPR029058">
    <property type="entry name" value="AB_hydrolase_fold"/>
</dbReference>
<organism evidence="2 3">
    <name type="scientific">Aulographum hederae CBS 113979</name>
    <dbReference type="NCBI Taxonomy" id="1176131"/>
    <lineage>
        <taxon>Eukaryota</taxon>
        <taxon>Fungi</taxon>
        <taxon>Dikarya</taxon>
        <taxon>Ascomycota</taxon>
        <taxon>Pezizomycotina</taxon>
        <taxon>Dothideomycetes</taxon>
        <taxon>Pleosporomycetidae</taxon>
        <taxon>Aulographales</taxon>
        <taxon>Aulographaceae</taxon>
    </lineage>
</organism>
<dbReference type="OrthoDB" id="3057168at2759"/>
<dbReference type="Pfam" id="PF09994">
    <property type="entry name" value="T6SS_Tle1-like_cat"/>
    <property type="match status" value="1"/>
</dbReference>
<evidence type="ECO:0000259" key="1">
    <source>
        <dbReference type="Pfam" id="PF09994"/>
    </source>
</evidence>
<dbReference type="PANTHER" id="PTHR33840:SF1">
    <property type="entry name" value="TLE1 PHOSPHOLIPASE DOMAIN-CONTAINING PROTEIN"/>
    <property type="match status" value="1"/>
</dbReference>
<dbReference type="PANTHER" id="PTHR33840">
    <property type="match status" value="1"/>
</dbReference>
<protein>
    <recommendedName>
        <fullName evidence="1">T6SS Phospholipase effector Tle1-like catalytic domain-containing protein</fullName>
    </recommendedName>
</protein>
<sequence length="485" mass="54089">MVHQAGEEVLRRPKKIVICCDGTWQNKDNGWEKDGIFDFTGHPQIPSNVTRIARALLPENSAGHPQIVYYQAGVGTGYGLTNTLLGGATGAGLSENIREAYAFLADNYMDGDDLFFIGFSRGAYTARSIAGMVSSVGLLTKEAMAGFYDIFKDYENAGEKAYKPRYPKTHSEFKLERSSDEAHEYLQAYKAELLRNKLIRDVDIKAIGVWDTVGSLGIPVHPLFQKTIGAASLSEYRFYNTGLDNNVHNAFHALALDETRASFTPTLWSLPPGCTTNLKQIWFPGAHSSVGGSYKDTSIADLSLAWMMSQLRPWLDFSPSYLPDQHALNLKYIAKMQAAGTKPQYPSWRFGVGKIYNPNDGFFRIGGAIDRTPGRYHRTSYDGEVLPETLERTGERVHVSVRAMFDFDGVDAFGKAYVEGNKSLVGWKRVREIDSKDGGEGEERVRYEYEGTDEGSEGRVMEEDELGFYEVQLLALDKEMAAQLM</sequence>
<feature type="domain" description="T6SS Phospholipase effector Tle1-like catalytic" evidence="1">
    <location>
        <begin position="14"/>
        <end position="310"/>
    </location>
</feature>
<reference evidence="2" key="1">
    <citation type="journal article" date="2020" name="Stud. Mycol.">
        <title>101 Dothideomycetes genomes: a test case for predicting lifestyles and emergence of pathogens.</title>
        <authorList>
            <person name="Haridas S."/>
            <person name="Albert R."/>
            <person name="Binder M."/>
            <person name="Bloem J."/>
            <person name="Labutti K."/>
            <person name="Salamov A."/>
            <person name="Andreopoulos B."/>
            <person name="Baker S."/>
            <person name="Barry K."/>
            <person name="Bills G."/>
            <person name="Bluhm B."/>
            <person name="Cannon C."/>
            <person name="Castanera R."/>
            <person name="Culley D."/>
            <person name="Daum C."/>
            <person name="Ezra D."/>
            <person name="Gonzalez J."/>
            <person name="Henrissat B."/>
            <person name="Kuo A."/>
            <person name="Liang C."/>
            <person name="Lipzen A."/>
            <person name="Lutzoni F."/>
            <person name="Magnuson J."/>
            <person name="Mondo S."/>
            <person name="Nolan M."/>
            <person name="Ohm R."/>
            <person name="Pangilinan J."/>
            <person name="Park H.-J."/>
            <person name="Ramirez L."/>
            <person name="Alfaro M."/>
            <person name="Sun H."/>
            <person name="Tritt A."/>
            <person name="Yoshinaga Y."/>
            <person name="Zwiers L.-H."/>
            <person name="Turgeon B."/>
            <person name="Goodwin S."/>
            <person name="Spatafora J."/>
            <person name="Crous P."/>
            <person name="Grigoriev I."/>
        </authorList>
    </citation>
    <scope>NUCLEOTIDE SEQUENCE</scope>
    <source>
        <strain evidence="2">CBS 113979</strain>
    </source>
</reference>
<evidence type="ECO:0000313" key="3">
    <source>
        <dbReference type="Proteomes" id="UP000800041"/>
    </source>
</evidence>
<accession>A0A6G1H082</accession>
<proteinExistence type="predicted"/>
<dbReference type="SUPFAM" id="SSF53474">
    <property type="entry name" value="alpha/beta-Hydrolases"/>
    <property type="match status" value="1"/>
</dbReference>
<dbReference type="Proteomes" id="UP000800041">
    <property type="component" value="Unassembled WGS sequence"/>
</dbReference>
<evidence type="ECO:0000313" key="2">
    <source>
        <dbReference type="EMBL" id="KAF1986378.1"/>
    </source>
</evidence>
<name>A0A6G1H082_9PEZI</name>
<gene>
    <name evidence="2" type="ORF">K402DRAFT_332875</name>
</gene>
<dbReference type="EMBL" id="ML977157">
    <property type="protein sequence ID" value="KAF1986378.1"/>
    <property type="molecule type" value="Genomic_DNA"/>
</dbReference>
<dbReference type="AlphaFoldDB" id="A0A6G1H082"/>
<keyword evidence="3" id="KW-1185">Reference proteome</keyword>
<dbReference type="InterPro" id="IPR018712">
    <property type="entry name" value="Tle1-like_cat"/>
</dbReference>